<accession>A0A850C374</accession>
<dbReference type="InterPro" id="IPR036812">
    <property type="entry name" value="NAD(P)_OxRdtase_dom_sf"/>
</dbReference>
<comment type="caution">
    <text evidence="2">The sequence shown here is derived from an EMBL/GenBank/DDBJ whole genome shotgun (WGS) entry which is preliminary data.</text>
</comment>
<dbReference type="InterPro" id="IPR023210">
    <property type="entry name" value="NADP_OxRdtase_dom"/>
</dbReference>
<dbReference type="PANTHER" id="PTHR42686">
    <property type="entry name" value="GH17980P-RELATED"/>
    <property type="match status" value="1"/>
</dbReference>
<dbReference type="EMBL" id="JABFXE010000034">
    <property type="protein sequence ID" value="NUQ86991.1"/>
    <property type="molecule type" value="Genomic_DNA"/>
</dbReference>
<protein>
    <submittedName>
        <fullName evidence="2">Aldo/keto reductase</fullName>
    </submittedName>
</protein>
<organism evidence="2 3">
    <name type="scientific">Glycomyces artemisiae</name>
    <dbReference type="NCBI Taxonomy" id="1076443"/>
    <lineage>
        <taxon>Bacteria</taxon>
        <taxon>Bacillati</taxon>
        <taxon>Actinomycetota</taxon>
        <taxon>Actinomycetes</taxon>
        <taxon>Glycomycetales</taxon>
        <taxon>Glycomycetaceae</taxon>
        <taxon>Glycomyces</taxon>
    </lineage>
</organism>
<gene>
    <name evidence="2" type="ORF">HOQ43_00795</name>
</gene>
<dbReference type="CDD" id="cd19152">
    <property type="entry name" value="AKR_AKR15A"/>
    <property type="match status" value="1"/>
</dbReference>
<dbReference type="Gene3D" id="3.20.20.100">
    <property type="entry name" value="NADP-dependent oxidoreductase domain"/>
    <property type="match status" value="1"/>
</dbReference>
<dbReference type="GO" id="GO:0005829">
    <property type="term" value="C:cytosol"/>
    <property type="evidence" value="ECO:0007669"/>
    <property type="project" value="TreeGrafter"/>
</dbReference>
<dbReference type="Proteomes" id="UP000574690">
    <property type="component" value="Unassembled WGS sequence"/>
</dbReference>
<sequence>MRFGDLVSAHHSAPPVRRLGSTDVTVTAVGLGCAPLGGLFTPVDPAVATATVDAAWDGGIRHFDTAPHYGAGLSEQRVGAALAPRDRDAYALSTKLGRVLVDHEGQWDLWAEPNGKRAEFDFSYRGAFASYRSSLERLGLGRIDIGLIHDADDHRKEAVEGTYRALAELRASGEVGAVGIGMNSTDAAAEIIEAAELDVALIAGRYTLLDQSALDRLYPLCLDRGVSVIAAGVFNSGILADPKPGATFNYAAADPRMVAKAQAIAGICDRHGVPLRAAALQFTAAHPAVASILVGARNPSEVDDALAMYAHPIPGALWHDLKAAGLLAEEAPVP</sequence>
<dbReference type="GO" id="GO:0016491">
    <property type="term" value="F:oxidoreductase activity"/>
    <property type="evidence" value="ECO:0007669"/>
    <property type="project" value="InterPro"/>
</dbReference>
<evidence type="ECO:0000259" key="1">
    <source>
        <dbReference type="Pfam" id="PF00248"/>
    </source>
</evidence>
<reference evidence="2 3" key="1">
    <citation type="submission" date="2020-05" db="EMBL/GenBank/DDBJ databases">
        <title>DNA-SIP metagenomic assembled genomes.</title>
        <authorList>
            <person name="Yu J."/>
        </authorList>
    </citation>
    <scope>NUCLEOTIDE SEQUENCE [LARGE SCALE GENOMIC DNA]</scope>
    <source>
        <strain evidence="2">Bin5.27</strain>
    </source>
</reference>
<evidence type="ECO:0000313" key="2">
    <source>
        <dbReference type="EMBL" id="NUQ86991.1"/>
    </source>
</evidence>
<dbReference type="Pfam" id="PF00248">
    <property type="entry name" value="Aldo_ket_red"/>
    <property type="match status" value="1"/>
</dbReference>
<dbReference type="SUPFAM" id="SSF51430">
    <property type="entry name" value="NAD(P)-linked oxidoreductase"/>
    <property type="match status" value="1"/>
</dbReference>
<dbReference type="InterPro" id="IPR020471">
    <property type="entry name" value="AKR"/>
</dbReference>
<dbReference type="PANTHER" id="PTHR42686:SF1">
    <property type="entry name" value="GH17980P-RELATED"/>
    <property type="match status" value="1"/>
</dbReference>
<dbReference type="AlphaFoldDB" id="A0A850C374"/>
<name>A0A850C374_9ACTN</name>
<evidence type="ECO:0000313" key="3">
    <source>
        <dbReference type="Proteomes" id="UP000574690"/>
    </source>
</evidence>
<proteinExistence type="predicted"/>
<feature type="domain" description="NADP-dependent oxidoreductase" evidence="1">
    <location>
        <begin position="29"/>
        <end position="317"/>
    </location>
</feature>